<proteinExistence type="predicted"/>
<dbReference type="EMBL" id="JAOQAV010000132">
    <property type="protein sequence ID" value="KAJ4177053.1"/>
    <property type="molecule type" value="Genomic_DNA"/>
</dbReference>
<organism evidence="2 3">
    <name type="scientific">Fusarium falciforme</name>
    <dbReference type="NCBI Taxonomy" id="195108"/>
    <lineage>
        <taxon>Eukaryota</taxon>
        <taxon>Fungi</taxon>
        <taxon>Dikarya</taxon>
        <taxon>Ascomycota</taxon>
        <taxon>Pezizomycotina</taxon>
        <taxon>Sordariomycetes</taxon>
        <taxon>Hypocreomycetidae</taxon>
        <taxon>Hypocreales</taxon>
        <taxon>Nectriaceae</taxon>
        <taxon>Fusarium</taxon>
        <taxon>Fusarium solani species complex</taxon>
    </lineage>
</organism>
<protein>
    <submittedName>
        <fullName evidence="2">Uncharacterized protein</fullName>
    </submittedName>
</protein>
<keyword evidence="3" id="KW-1185">Reference proteome</keyword>
<name>A0A9W8QSR1_9HYPO</name>
<dbReference type="Proteomes" id="UP001152087">
    <property type="component" value="Unassembled WGS sequence"/>
</dbReference>
<accession>A0A9W8QSR1</accession>
<feature type="compositionally biased region" description="Polar residues" evidence="1">
    <location>
        <begin position="18"/>
        <end position="28"/>
    </location>
</feature>
<comment type="caution">
    <text evidence="2">The sequence shown here is derived from an EMBL/GenBank/DDBJ whole genome shotgun (WGS) entry which is preliminary data.</text>
</comment>
<reference evidence="2" key="1">
    <citation type="submission" date="2022-09" db="EMBL/GenBank/DDBJ databases">
        <title>Fusarium specimens isolated from Avocado Roots.</title>
        <authorList>
            <person name="Stajich J."/>
            <person name="Roper C."/>
            <person name="Heimlech-Rivalta G."/>
        </authorList>
    </citation>
    <scope>NUCLEOTIDE SEQUENCE</scope>
    <source>
        <strain evidence="2">A02</strain>
    </source>
</reference>
<evidence type="ECO:0000313" key="2">
    <source>
        <dbReference type="EMBL" id="KAJ4177053.1"/>
    </source>
</evidence>
<feature type="region of interest" description="Disordered" evidence="1">
    <location>
        <begin position="1"/>
        <end position="35"/>
    </location>
</feature>
<gene>
    <name evidence="2" type="ORF">NW755_014077</name>
</gene>
<dbReference type="AlphaFoldDB" id="A0A9W8QSR1"/>
<feature type="region of interest" description="Disordered" evidence="1">
    <location>
        <begin position="58"/>
        <end position="111"/>
    </location>
</feature>
<evidence type="ECO:0000313" key="3">
    <source>
        <dbReference type="Proteomes" id="UP001152087"/>
    </source>
</evidence>
<feature type="compositionally biased region" description="Polar residues" evidence="1">
    <location>
        <begin position="71"/>
        <end position="103"/>
    </location>
</feature>
<evidence type="ECO:0000256" key="1">
    <source>
        <dbReference type="SAM" id="MobiDB-lite"/>
    </source>
</evidence>
<sequence>MFVDGSSVYDEDLVSTEGKFQQVTSESFKPSKDPKIEMVQRNGDEPVELTVKGVRIERVSGVDKTGPPGTDSVSEPSSASGVTETDSEAATGTGTALPTSSESEATEANVGGHDHMANNLAVYIVPLVAAFLL</sequence>